<evidence type="ECO:0000313" key="1">
    <source>
        <dbReference type="EMBL" id="KAG0729765.1"/>
    </source>
</evidence>
<organism evidence="1 2">
    <name type="scientific">Chionoecetes opilio</name>
    <name type="common">Atlantic snow crab</name>
    <name type="synonym">Cancer opilio</name>
    <dbReference type="NCBI Taxonomy" id="41210"/>
    <lineage>
        <taxon>Eukaryota</taxon>
        <taxon>Metazoa</taxon>
        <taxon>Ecdysozoa</taxon>
        <taxon>Arthropoda</taxon>
        <taxon>Crustacea</taxon>
        <taxon>Multicrustacea</taxon>
        <taxon>Malacostraca</taxon>
        <taxon>Eumalacostraca</taxon>
        <taxon>Eucarida</taxon>
        <taxon>Decapoda</taxon>
        <taxon>Pleocyemata</taxon>
        <taxon>Brachyura</taxon>
        <taxon>Eubrachyura</taxon>
        <taxon>Majoidea</taxon>
        <taxon>Majidae</taxon>
        <taxon>Chionoecetes</taxon>
    </lineage>
</organism>
<dbReference type="Proteomes" id="UP000770661">
    <property type="component" value="Unassembled WGS sequence"/>
</dbReference>
<sequence>MTEMGDFLKLILQQQQQQMQLIMEQQQQQQMQAVIETISSTKQGVVSTTSATPSYAPFDSTAVLWMDYWARLCTFMGANSVCEEKQAQVFLTNQSSTVYKLLATLSAQQTPPRISTSKLCKKLSPS</sequence>
<keyword evidence="2" id="KW-1185">Reference proteome</keyword>
<reference evidence="1" key="1">
    <citation type="submission" date="2020-07" db="EMBL/GenBank/DDBJ databases">
        <title>The High-quality genome of the commercially important snow crab, Chionoecetes opilio.</title>
        <authorList>
            <person name="Jeong J.-H."/>
            <person name="Ryu S."/>
        </authorList>
    </citation>
    <scope>NUCLEOTIDE SEQUENCE</scope>
    <source>
        <strain evidence="1">MADBK_172401_WGS</strain>
        <tissue evidence="1">Digestive gland</tissue>
    </source>
</reference>
<name>A0A8J5D5J0_CHIOP</name>
<gene>
    <name evidence="1" type="ORF">GWK47_029684</name>
</gene>
<evidence type="ECO:0000313" key="2">
    <source>
        <dbReference type="Proteomes" id="UP000770661"/>
    </source>
</evidence>
<comment type="caution">
    <text evidence="1">The sequence shown here is derived from an EMBL/GenBank/DDBJ whole genome shotgun (WGS) entry which is preliminary data.</text>
</comment>
<dbReference type="AlphaFoldDB" id="A0A8J5D5J0"/>
<dbReference type="OrthoDB" id="6149033at2759"/>
<protein>
    <submittedName>
        <fullName evidence="1">Uncharacterized protein</fullName>
    </submittedName>
</protein>
<dbReference type="EMBL" id="JACEEZ010000866">
    <property type="protein sequence ID" value="KAG0729765.1"/>
    <property type="molecule type" value="Genomic_DNA"/>
</dbReference>
<accession>A0A8J5D5J0</accession>
<proteinExistence type="predicted"/>